<feature type="domain" description="AMP-dependent synthetase/ligase" evidence="1">
    <location>
        <begin position="1"/>
        <end position="93"/>
    </location>
</feature>
<dbReference type="EMBL" id="PNCG01000291">
    <property type="protein sequence ID" value="TMP78297.1"/>
    <property type="molecule type" value="Genomic_DNA"/>
</dbReference>
<reference evidence="3" key="2">
    <citation type="submission" date="2019-06" db="EMBL/GenBank/DDBJ databases">
        <title>Co-occurence of chitin degradation, pigmentation and bioactivity in marine Pseudoalteromonas.</title>
        <authorList>
            <person name="Sonnenschein E.C."/>
            <person name="Bech P.K."/>
        </authorList>
    </citation>
    <scope>NUCLEOTIDE SEQUENCE [LARGE SCALE GENOMIC DNA]</scope>
    <source>
        <strain evidence="3">S2897</strain>
    </source>
</reference>
<accession>A0A5S3YPG5</accession>
<dbReference type="Gene3D" id="3.40.50.980">
    <property type="match status" value="1"/>
</dbReference>
<evidence type="ECO:0000313" key="2">
    <source>
        <dbReference type="EMBL" id="TMP78297.1"/>
    </source>
</evidence>
<dbReference type="SUPFAM" id="SSF56801">
    <property type="entry name" value="Acetyl-CoA synthetase-like"/>
    <property type="match status" value="1"/>
</dbReference>
<comment type="caution">
    <text evidence="2">The sequence shown here is derived from an EMBL/GenBank/DDBJ whole genome shotgun (WGS) entry which is preliminary data.</text>
</comment>
<dbReference type="GO" id="GO:0043041">
    <property type="term" value="P:amino acid activation for nonribosomal peptide biosynthetic process"/>
    <property type="evidence" value="ECO:0007669"/>
    <property type="project" value="TreeGrafter"/>
</dbReference>
<evidence type="ECO:0000313" key="3">
    <source>
        <dbReference type="Proteomes" id="UP000305874"/>
    </source>
</evidence>
<protein>
    <submittedName>
        <fullName evidence="2">Thioester reductase</fullName>
    </submittedName>
</protein>
<dbReference type="AlphaFoldDB" id="A0A5S3YPG5"/>
<name>A0A5S3YPG5_9GAMM</name>
<dbReference type="GO" id="GO:0031177">
    <property type="term" value="F:phosphopantetheine binding"/>
    <property type="evidence" value="ECO:0007669"/>
    <property type="project" value="TreeGrafter"/>
</dbReference>
<dbReference type="PANTHER" id="PTHR45527">
    <property type="entry name" value="NONRIBOSOMAL PEPTIDE SYNTHETASE"/>
    <property type="match status" value="1"/>
</dbReference>
<dbReference type="GO" id="GO:0005829">
    <property type="term" value="C:cytosol"/>
    <property type="evidence" value="ECO:0007669"/>
    <property type="project" value="TreeGrafter"/>
</dbReference>
<dbReference type="InterPro" id="IPR000873">
    <property type="entry name" value="AMP-dep_synth/lig_dom"/>
</dbReference>
<feature type="non-terminal residue" evidence="2">
    <location>
        <position position="96"/>
    </location>
</feature>
<organism evidence="2 3">
    <name type="scientific">Pseudoalteromonas ruthenica</name>
    <dbReference type="NCBI Taxonomy" id="151081"/>
    <lineage>
        <taxon>Bacteria</taxon>
        <taxon>Pseudomonadati</taxon>
        <taxon>Pseudomonadota</taxon>
        <taxon>Gammaproteobacteria</taxon>
        <taxon>Alteromonadales</taxon>
        <taxon>Pseudoalteromonadaceae</taxon>
        <taxon>Pseudoalteromonas</taxon>
    </lineage>
</organism>
<reference evidence="2 3" key="1">
    <citation type="submission" date="2017-12" db="EMBL/GenBank/DDBJ databases">
        <authorList>
            <person name="Paulsen S."/>
            <person name="Gram L.K."/>
        </authorList>
    </citation>
    <scope>NUCLEOTIDE SEQUENCE [LARGE SCALE GENOMIC DNA]</scope>
    <source>
        <strain evidence="2 3">S2897</strain>
    </source>
</reference>
<dbReference type="RefSeq" id="WP_138549225.1">
    <property type="nucleotide sequence ID" value="NZ_PNCG01000291.1"/>
</dbReference>
<evidence type="ECO:0000259" key="1">
    <source>
        <dbReference type="Pfam" id="PF00501"/>
    </source>
</evidence>
<feature type="non-terminal residue" evidence="2">
    <location>
        <position position="1"/>
    </location>
</feature>
<proteinExistence type="predicted"/>
<dbReference type="PANTHER" id="PTHR45527:SF1">
    <property type="entry name" value="FATTY ACID SYNTHASE"/>
    <property type="match status" value="1"/>
</dbReference>
<dbReference type="Proteomes" id="UP000305874">
    <property type="component" value="Unassembled WGS sequence"/>
</dbReference>
<dbReference type="Pfam" id="PF00501">
    <property type="entry name" value="AMP-binding"/>
    <property type="match status" value="1"/>
</dbReference>
<gene>
    <name evidence="2" type="ORF">CWC05_20130</name>
</gene>
<dbReference type="GO" id="GO:0044550">
    <property type="term" value="P:secondary metabolite biosynthetic process"/>
    <property type="evidence" value="ECO:0007669"/>
    <property type="project" value="TreeGrafter"/>
</dbReference>
<sequence>GTPKGVEVIDQGLLRLAANRSELAINAEDVLLQLAPIVFDASSFEIWAALLNGATVAVADTGKVTVELIEQEIARHQVSVLWLTASLFHVVVDEKV</sequence>